<reference evidence="2" key="1">
    <citation type="submission" date="2022-04" db="EMBL/GenBank/DDBJ databases">
        <title>Complete genome of Methanoplanus endosymbiosus DSM 3599.</title>
        <authorList>
            <person name="Chen S.-C."/>
            <person name="You Y.-T."/>
            <person name="Zhou Y.-Z."/>
            <person name="Lai M.-C."/>
        </authorList>
    </citation>
    <scope>NUCLEOTIDE SEQUENCE</scope>
    <source>
        <strain evidence="2">DSM 3599</strain>
    </source>
</reference>
<dbReference type="Proteomes" id="UP001060368">
    <property type="component" value="Chromosome"/>
</dbReference>
<feature type="transmembrane region" description="Helical" evidence="1">
    <location>
        <begin position="37"/>
        <end position="55"/>
    </location>
</feature>
<sequence length="88" mass="9555">MEINSDNRRIVVITGLGAAALIFSVIAVLFTGVGLDAIPVIFVVIMAIVAIIVLRTLVSRKVIYVLIILGLAVRLFLYLQGFSPQMQI</sequence>
<keyword evidence="1" id="KW-0472">Membrane</keyword>
<dbReference type="GeneID" id="74306840"/>
<gene>
    <name evidence="2" type="ORF">L6E24_04050</name>
</gene>
<name>A0A9E7PR19_9EURY</name>
<dbReference type="RefSeq" id="WP_257743445.1">
    <property type="nucleotide sequence ID" value="NZ_CP096115.1"/>
</dbReference>
<organism evidence="2 3">
    <name type="scientific">Methanoplanus endosymbiosus</name>
    <dbReference type="NCBI Taxonomy" id="33865"/>
    <lineage>
        <taxon>Archaea</taxon>
        <taxon>Methanobacteriati</taxon>
        <taxon>Methanobacteriota</taxon>
        <taxon>Stenosarchaea group</taxon>
        <taxon>Methanomicrobia</taxon>
        <taxon>Methanomicrobiales</taxon>
        <taxon>Methanomicrobiaceae</taxon>
        <taxon>Methanoplanus</taxon>
    </lineage>
</organism>
<dbReference type="AlphaFoldDB" id="A0A9E7PR19"/>
<evidence type="ECO:0000256" key="1">
    <source>
        <dbReference type="SAM" id="Phobius"/>
    </source>
</evidence>
<dbReference type="KEGG" id="mend:L6E24_04050"/>
<proteinExistence type="predicted"/>
<evidence type="ECO:0000313" key="3">
    <source>
        <dbReference type="Proteomes" id="UP001060368"/>
    </source>
</evidence>
<keyword evidence="1" id="KW-1133">Transmembrane helix</keyword>
<keyword evidence="3" id="KW-1185">Reference proteome</keyword>
<feature type="transmembrane region" description="Helical" evidence="1">
    <location>
        <begin position="12"/>
        <end position="31"/>
    </location>
</feature>
<accession>A0A9E7PR19</accession>
<dbReference type="EMBL" id="CP096115">
    <property type="protein sequence ID" value="UUX93306.1"/>
    <property type="molecule type" value="Genomic_DNA"/>
</dbReference>
<protein>
    <submittedName>
        <fullName evidence="2">Uncharacterized protein</fullName>
    </submittedName>
</protein>
<keyword evidence="1" id="KW-0812">Transmembrane</keyword>
<feature type="transmembrane region" description="Helical" evidence="1">
    <location>
        <begin position="62"/>
        <end position="79"/>
    </location>
</feature>
<evidence type="ECO:0000313" key="2">
    <source>
        <dbReference type="EMBL" id="UUX93306.1"/>
    </source>
</evidence>